<keyword evidence="1" id="KW-0234">DNA repair</keyword>
<dbReference type="InterPro" id="IPR039920">
    <property type="entry name" value="MMS19"/>
</dbReference>
<dbReference type="AlphaFoldDB" id="A0A7S4BJB0"/>
<dbReference type="GO" id="GO:0051604">
    <property type="term" value="P:protein maturation"/>
    <property type="evidence" value="ECO:0007669"/>
    <property type="project" value="UniProtKB-UniRule"/>
</dbReference>
<comment type="subcellular location">
    <subcellularLocation>
        <location evidence="1">Nucleus</location>
    </subcellularLocation>
</comment>
<dbReference type="GO" id="GO:0005634">
    <property type="term" value="C:nucleus"/>
    <property type="evidence" value="ECO:0007669"/>
    <property type="project" value="UniProtKB-SubCell"/>
</dbReference>
<organism evidence="3">
    <name type="scientific">Chrysotila carterae</name>
    <name type="common">Marine alga</name>
    <name type="synonym">Syracosphaera carterae</name>
    <dbReference type="NCBI Taxonomy" id="13221"/>
    <lineage>
        <taxon>Eukaryota</taxon>
        <taxon>Haptista</taxon>
        <taxon>Haptophyta</taxon>
        <taxon>Prymnesiophyceae</taxon>
        <taxon>Isochrysidales</taxon>
        <taxon>Isochrysidaceae</taxon>
        <taxon>Chrysotila</taxon>
    </lineage>
</organism>
<evidence type="ECO:0000256" key="1">
    <source>
        <dbReference type="RuleBase" id="RU367072"/>
    </source>
</evidence>
<dbReference type="GO" id="GO:0097361">
    <property type="term" value="C:cytosolic [4Fe-4S] assembly targeting complex"/>
    <property type="evidence" value="ECO:0007669"/>
    <property type="project" value="UniProtKB-UniRule"/>
</dbReference>
<dbReference type="EMBL" id="HBIZ01031085">
    <property type="protein sequence ID" value="CAE0767207.1"/>
    <property type="molecule type" value="Transcribed_RNA"/>
</dbReference>
<proteinExistence type="inferred from homology"/>
<dbReference type="PANTHER" id="PTHR12891">
    <property type="entry name" value="DNA REPAIR/TRANSCRIPTION PROTEIN MET18/MMS19"/>
    <property type="match status" value="1"/>
</dbReference>
<reference evidence="3" key="1">
    <citation type="submission" date="2021-01" db="EMBL/GenBank/DDBJ databases">
        <authorList>
            <person name="Corre E."/>
            <person name="Pelletier E."/>
            <person name="Niang G."/>
            <person name="Scheremetjew M."/>
            <person name="Finn R."/>
            <person name="Kale V."/>
            <person name="Holt S."/>
            <person name="Cochrane G."/>
            <person name="Meng A."/>
            <person name="Brown T."/>
            <person name="Cohen L."/>
        </authorList>
    </citation>
    <scope>NUCLEOTIDE SEQUENCE</scope>
    <source>
        <strain evidence="3">CCMP645</strain>
    </source>
</reference>
<sequence>MSTSGGSVMIAGGACGGSGGGGGGGVTAAHAAAEAVLERRWSHWQTKSQGSPSMLRESLVLVAALCASVEASTVTRFIQRWFARLLRGDGQAAISDSLSPFLLCVLACTPAAISLPETALESLLAVAHANGASEYQMQALCVGMNKWAADTYLLRTLASHTEAVATSANLTDLRVWLWLAQAAVRRGGKAASDVSARLLGFLMQPPPSISDEGKISWTLLTLSGFRMLLEPLPVLLKSTGARVGPLTSQRLVSAWLPKLRSAHSASAPSSLAWHASLQAMVHVITSSSLAEIQSAASLASISLWLSVAVEHLISRAKLSAAITANATASPAAVDVSASTIAAAVLAPTPEPSDATFTSAMASPLGADVTVSQAQALKLASQQLLLLSPALCTIVNLLKTAKAEDLALQMDVSATLRTVLELMSNAASVSTLGDASTHDSPNAQHGNPKQAAAFETELLIDCIDCITAFGHTVSYHLIFPLKRTVLQSVKRTLDHRKRTVRSAARAGANQWHMLSTSTT</sequence>
<dbReference type="PANTHER" id="PTHR12891:SF0">
    <property type="entry name" value="MMS19 NUCLEOTIDE EXCISION REPAIR PROTEIN HOMOLOG"/>
    <property type="match status" value="1"/>
</dbReference>
<accession>A0A7S4BJB0</accession>
<feature type="domain" description="MMS19 C-terminal" evidence="2">
    <location>
        <begin position="136"/>
        <end position="286"/>
    </location>
</feature>
<comment type="function">
    <text evidence="1">Key component of the cytosolic iron-sulfur protein assembly (CIA) complex, a multiprotein complex that mediates the incorporation of iron-sulfur cluster into apoproteins specifically involved in DNA metabolism and genomic integrity. In the CIA complex, MMS19 acts as an adapter between early-acting CIA components and a subset of cellular target iron-sulfur proteins.</text>
</comment>
<protein>
    <recommendedName>
        <fullName evidence="1">MMS19 nucleotide excision repair protein</fullName>
    </recommendedName>
</protein>
<keyword evidence="1" id="KW-0539">Nucleus</keyword>
<dbReference type="GO" id="GO:0016226">
    <property type="term" value="P:iron-sulfur cluster assembly"/>
    <property type="evidence" value="ECO:0007669"/>
    <property type="project" value="UniProtKB-UniRule"/>
</dbReference>
<name>A0A7S4BJB0_CHRCT</name>
<dbReference type="Pfam" id="PF12460">
    <property type="entry name" value="MMS19_C"/>
    <property type="match status" value="1"/>
</dbReference>
<gene>
    <name evidence="3" type="ORF">PCAR00345_LOCUS19819</name>
</gene>
<evidence type="ECO:0000259" key="2">
    <source>
        <dbReference type="Pfam" id="PF12460"/>
    </source>
</evidence>
<keyword evidence="1" id="KW-0227">DNA damage</keyword>
<evidence type="ECO:0000313" key="3">
    <source>
        <dbReference type="EMBL" id="CAE0767207.1"/>
    </source>
</evidence>
<dbReference type="GO" id="GO:0006281">
    <property type="term" value="P:DNA repair"/>
    <property type="evidence" value="ECO:0007669"/>
    <property type="project" value="UniProtKB-UniRule"/>
</dbReference>
<dbReference type="InterPro" id="IPR024687">
    <property type="entry name" value="MMS19_C"/>
</dbReference>
<comment type="similarity">
    <text evidence="1">Belongs to the MET18/MMS19 family.</text>
</comment>